<feature type="transmembrane region" description="Helical" evidence="9">
    <location>
        <begin position="52"/>
        <end position="70"/>
    </location>
</feature>
<comment type="subunit">
    <text evidence="9">The complex comprises the extracytoplasmic solute receptor protein and the two transmembrane proteins.</text>
</comment>
<comment type="similarity">
    <text evidence="8 9">Belongs to the TRAP transporter small permease family.</text>
</comment>
<protein>
    <recommendedName>
        <fullName evidence="9">TRAP transporter small permease protein</fullName>
    </recommendedName>
</protein>
<keyword evidence="6 9" id="KW-1133">Transmembrane helix</keyword>
<evidence type="ECO:0000256" key="2">
    <source>
        <dbReference type="ARBA" id="ARBA00022448"/>
    </source>
</evidence>
<feature type="domain" description="Tripartite ATP-independent periplasmic transporters DctQ component" evidence="10">
    <location>
        <begin position="28"/>
        <end position="158"/>
    </location>
</feature>
<dbReference type="EMBL" id="CP014327">
    <property type="protein sequence ID" value="AML51058.1"/>
    <property type="molecule type" value="Genomic_DNA"/>
</dbReference>
<feature type="transmembrane region" description="Helical" evidence="9">
    <location>
        <begin position="12"/>
        <end position="32"/>
    </location>
</feature>
<keyword evidence="3" id="KW-1003">Cell membrane</keyword>
<evidence type="ECO:0000256" key="9">
    <source>
        <dbReference type="RuleBase" id="RU369079"/>
    </source>
</evidence>
<dbReference type="STRING" id="1579316.RC74_07015"/>
<evidence type="ECO:0000256" key="4">
    <source>
        <dbReference type="ARBA" id="ARBA00022519"/>
    </source>
</evidence>
<feature type="transmembrane region" description="Helical" evidence="9">
    <location>
        <begin position="90"/>
        <end position="116"/>
    </location>
</feature>
<dbReference type="RefSeq" id="WP_052275076.1">
    <property type="nucleotide sequence ID" value="NZ_CP014327.1"/>
</dbReference>
<keyword evidence="4 9" id="KW-0997">Cell inner membrane</keyword>
<keyword evidence="7 9" id="KW-0472">Membrane</keyword>
<proteinExistence type="inferred from homology"/>
<gene>
    <name evidence="11" type="ORF">RC74_07015</name>
</gene>
<evidence type="ECO:0000256" key="1">
    <source>
        <dbReference type="ARBA" id="ARBA00004429"/>
    </source>
</evidence>
<dbReference type="GO" id="GO:0022857">
    <property type="term" value="F:transmembrane transporter activity"/>
    <property type="evidence" value="ECO:0007669"/>
    <property type="project" value="UniProtKB-UniRule"/>
</dbReference>
<evidence type="ECO:0000256" key="7">
    <source>
        <dbReference type="ARBA" id="ARBA00023136"/>
    </source>
</evidence>
<dbReference type="GO" id="GO:0015740">
    <property type="term" value="P:C4-dicarboxylate transport"/>
    <property type="evidence" value="ECO:0007669"/>
    <property type="project" value="TreeGrafter"/>
</dbReference>
<dbReference type="GO" id="GO:0005886">
    <property type="term" value="C:plasma membrane"/>
    <property type="evidence" value="ECO:0007669"/>
    <property type="project" value="UniProtKB-SubCell"/>
</dbReference>
<keyword evidence="5 9" id="KW-0812">Transmembrane</keyword>
<evidence type="ECO:0000313" key="11">
    <source>
        <dbReference type="EMBL" id="AML51058.1"/>
    </source>
</evidence>
<name>A0A126UYB6_9RHOB</name>
<sequence>MQLRSLSRAVNVCSKIAETTAALLLWMIFLVLLGELLSRNLLSRSLAGSWELAAFMMAAMFFLGLAPALVAGSHVRVTMLSRLLEGRLALLVEAVVLTVAFAVSSYGATALINLALTSLQRGSRSWELSVPMALPQAFVALGMTLFACTFAAQIVLLLFDNSTLSKKEH</sequence>
<dbReference type="InterPro" id="IPR007387">
    <property type="entry name" value="TRAP_DctQ"/>
</dbReference>
<keyword evidence="2 9" id="KW-0813">Transport</keyword>
<evidence type="ECO:0000313" key="12">
    <source>
        <dbReference type="Proteomes" id="UP000070371"/>
    </source>
</evidence>
<dbReference type="InterPro" id="IPR055348">
    <property type="entry name" value="DctQ"/>
</dbReference>
<reference evidence="11 12" key="1">
    <citation type="submission" date="2016-02" db="EMBL/GenBank/DDBJ databases">
        <title>Complete genome sequence of Halocynthiibacter arcticus PAMC 20958t from arctic marine sediment.</title>
        <authorList>
            <person name="Lee Y.M."/>
            <person name="Baek K."/>
            <person name="Lee H.K."/>
            <person name="Shin S.C."/>
        </authorList>
    </citation>
    <scope>NUCLEOTIDE SEQUENCE [LARGE SCALE GENOMIC DNA]</scope>
    <source>
        <strain evidence="11">PAMC 20958</strain>
    </source>
</reference>
<comment type="subcellular location">
    <subcellularLocation>
        <location evidence="1 9">Cell inner membrane</location>
        <topology evidence="1 9">Multi-pass membrane protein</topology>
    </subcellularLocation>
</comment>
<evidence type="ECO:0000256" key="5">
    <source>
        <dbReference type="ARBA" id="ARBA00022692"/>
    </source>
</evidence>
<dbReference type="PANTHER" id="PTHR35011:SF10">
    <property type="entry name" value="TRAP TRANSPORTER SMALL PERMEASE PROTEIN"/>
    <property type="match status" value="1"/>
</dbReference>
<dbReference type="Pfam" id="PF04290">
    <property type="entry name" value="DctQ"/>
    <property type="match status" value="1"/>
</dbReference>
<dbReference type="PANTHER" id="PTHR35011">
    <property type="entry name" value="2,3-DIKETO-L-GULONATE TRAP TRANSPORTER SMALL PERMEASE PROTEIN YIAM"/>
    <property type="match status" value="1"/>
</dbReference>
<evidence type="ECO:0000256" key="8">
    <source>
        <dbReference type="ARBA" id="ARBA00038436"/>
    </source>
</evidence>
<dbReference type="KEGG" id="hat:RC74_07015"/>
<dbReference type="AlphaFoldDB" id="A0A126UYB6"/>
<evidence type="ECO:0000256" key="6">
    <source>
        <dbReference type="ARBA" id="ARBA00022989"/>
    </source>
</evidence>
<organism evidence="11 12">
    <name type="scientific">Falsihalocynthiibacter arcticus</name>
    <dbReference type="NCBI Taxonomy" id="1579316"/>
    <lineage>
        <taxon>Bacteria</taxon>
        <taxon>Pseudomonadati</taxon>
        <taxon>Pseudomonadota</taxon>
        <taxon>Alphaproteobacteria</taxon>
        <taxon>Rhodobacterales</taxon>
        <taxon>Roseobacteraceae</taxon>
        <taxon>Falsihalocynthiibacter</taxon>
    </lineage>
</organism>
<keyword evidence="12" id="KW-1185">Reference proteome</keyword>
<evidence type="ECO:0000256" key="3">
    <source>
        <dbReference type="ARBA" id="ARBA00022475"/>
    </source>
</evidence>
<dbReference type="Proteomes" id="UP000070371">
    <property type="component" value="Chromosome"/>
</dbReference>
<comment type="function">
    <text evidence="9">Part of the tripartite ATP-independent periplasmic (TRAP) transport system.</text>
</comment>
<accession>A0A126UYB6</accession>
<evidence type="ECO:0000259" key="10">
    <source>
        <dbReference type="Pfam" id="PF04290"/>
    </source>
</evidence>
<feature type="transmembrane region" description="Helical" evidence="9">
    <location>
        <begin position="136"/>
        <end position="159"/>
    </location>
</feature>